<sequence length="402" mass="44590">MTGAALRAAVECRRLVVLSYGLGADSTAILLRWLLDPSSRDFDLSDLVVVTAQTGDEWPETGHLVERHIYPLLAAHGVRTVQVARAGHYERDGFVVLDDTRHPTVCHIGGVYKLSTEMVTMGTVPQVGGTRKCSIRFKGWVLDQWISAHTGGRPYDHVVGFELGELDRVATDREQGRLPSRNPVYPLVEWGWFRSDALAYIRQHLGVDWPKSACTFCPFALTHREGLQRTLPRFVAHPEVAMLPLSMEHAAVALNARQGLIGGQRLVDVLAAHPDAAPLLAEFRRHLDAQEWALYRVRRAFRAKKGDERKMGNAVRDVEVLGAGDRARVLASLQRVAARHGRALEVDGPHRRLWLHRRNDLFPCVEELVTAAPAVVETKKGPGFDKAWAAGLNGPRQLAVVA</sequence>
<comment type="caution">
    <text evidence="1">The sequence shown here is derived from an EMBL/GenBank/DDBJ whole genome shotgun (WGS) entry which is preliminary data.</text>
</comment>
<dbReference type="EMBL" id="VYTZ01000003">
    <property type="protein sequence ID" value="KAA9379705.1"/>
    <property type="molecule type" value="Genomic_DNA"/>
</dbReference>
<dbReference type="RefSeq" id="WP_150932894.1">
    <property type="nucleotide sequence ID" value="NZ_VYTZ01000003.1"/>
</dbReference>
<keyword evidence="2" id="KW-1185">Reference proteome</keyword>
<reference evidence="1 2" key="1">
    <citation type="submission" date="2019-09" db="EMBL/GenBank/DDBJ databases">
        <title>Screening of Novel Bioactive Compounds from Soil-Associated.</title>
        <authorList>
            <person name="Gong X."/>
        </authorList>
    </citation>
    <scope>NUCLEOTIDE SEQUENCE [LARGE SCALE GENOMIC DNA]</scope>
    <source>
        <strain evidence="1 2">Gxj-6</strain>
    </source>
</reference>
<dbReference type="Proteomes" id="UP000327011">
    <property type="component" value="Unassembled WGS sequence"/>
</dbReference>
<gene>
    <name evidence="1" type="ORF">F5972_08625</name>
</gene>
<organism evidence="1 2">
    <name type="scientific">Microbispora cellulosiformans</name>
    <dbReference type="NCBI Taxonomy" id="2614688"/>
    <lineage>
        <taxon>Bacteria</taxon>
        <taxon>Bacillati</taxon>
        <taxon>Actinomycetota</taxon>
        <taxon>Actinomycetes</taxon>
        <taxon>Streptosporangiales</taxon>
        <taxon>Streptosporangiaceae</taxon>
        <taxon>Microbispora</taxon>
    </lineage>
</organism>
<evidence type="ECO:0000313" key="2">
    <source>
        <dbReference type="Proteomes" id="UP000327011"/>
    </source>
</evidence>
<accession>A0A5J5K526</accession>
<name>A0A5J5K526_9ACTN</name>
<evidence type="ECO:0000313" key="1">
    <source>
        <dbReference type="EMBL" id="KAA9379705.1"/>
    </source>
</evidence>
<proteinExistence type="predicted"/>
<dbReference type="AlphaFoldDB" id="A0A5J5K526"/>
<protein>
    <submittedName>
        <fullName evidence="1">Uncharacterized protein</fullName>
    </submittedName>
</protein>